<dbReference type="AlphaFoldDB" id="A0A4U1YVB2"/>
<protein>
    <submittedName>
        <fullName evidence="1">Uncharacterized protein</fullName>
    </submittedName>
</protein>
<reference evidence="1 2" key="1">
    <citation type="submission" date="2019-04" db="EMBL/GenBank/DDBJ databases">
        <title>A reverse ecology approach based on a biological definition of microbial populations.</title>
        <authorList>
            <person name="Arevalo P."/>
            <person name="Vaninsberghe D."/>
            <person name="Elsherbini J."/>
            <person name="Gore J."/>
            <person name="Polz M."/>
        </authorList>
    </citation>
    <scope>NUCLEOTIDE SEQUENCE [LARGE SCALE GENOMIC DNA]</scope>
    <source>
        <strain evidence="1 2">10N.261.46.E4</strain>
    </source>
</reference>
<proteinExistence type="predicted"/>
<evidence type="ECO:0000313" key="2">
    <source>
        <dbReference type="Proteomes" id="UP000305234"/>
    </source>
</evidence>
<dbReference type="RefSeq" id="WP_017105262.1">
    <property type="nucleotide sequence ID" value="NZ_SYUW01000038.1"/>
</dbReference>
<name>A0A4U1YVB2_9VIBR</name>
<gene>
    <name evidence="1" type="ORF">FCV52_13220</name>
</gene>
<organism evidence="1 2">
    <name type="scientific">Vibrio kanaloae</name>
    <dbReference type="NCBI Taxonomy" id="170673"/>
    <lineage>
        <taxon>Bacteria</taxon>
        <taxon>Pseudomonadati</taxon>
        <taxon>Pseudomonadota</taxon>
        <taxon>Gammaproteobacteria</taxon>
        <taxon>Vibrionales</taxon>
        <taxon>Vibrionaceae</taxon>
        <taxon>Vibrio</taxon>
    </lineage>
</organism>
<comment type="caution">
    <text evidence="1">The sequence shown here is derived from an EMBL/GenBank/DDBJ whole genome shotgun (WGS) entry which is preliminary data.</text>
</comment>
<accession>A0A4U1YVB2</accession>
<evidence type="ECO:0000313" key="1">
    <source>
        <dbReference type="EMBL" id="TKF25120.1"/>
    </source>
</evidence>
<dbReference type="EMBL" id="SYUW01000038">
    <property type="protein sequence ID" value="TKF25120.1"/>
    <property type="molecule type" value="Genomic_DNA"/>
</dbReference>
<dbReference type="Proteomes" id="UP000305234">
    <property type="component" value="Unassembled WGS sequence"/>
</dbReference>
<sequence length="110" mass="12217">MDSILAMTDFVEALSLEGGSLGHSDFRILVEYKSSLRNVTEITTATFIRNGYNDGEIKLAENGELNSDNYHMDFTPSYQVYAFNSEECTLIITGSSGKMGGNYKVKLKKI</sequence>